<dbReference type="RefSeq" id="WP_133389686.1">
    <property type="nucleotide sequence ID" value="NZ_SMUW01000024.1"/>
</dbReference>
<accession>A0A4V3ASA2</accession>
<comment type="caution">
    <text evidence="1">The sequence shown here is derived from an EMBL/GenBank/DDBJ whole genome shotgun (WGS) entry which is preliminary data.</text>
</comment>
<dbReference type="Proteomes" id="UP000295438">
    <property type="component" value="Unassembled WGS sequence"/>
</dbReference>
<organism evidence="1 2">
    <name type="scientific">Algoriphagus formosus</name>
    <dbReference type="NCBI Taxonomy" id="2007308"/>
    <lineage>
        <taxon>Bacteria</taxon>
        <taxon>Pseudomonadati</taxon>
        <taxon>Bacteroidota</taxon>
        <taxon>Cytophagia</taxon>
        <taxon>Cytophagales</taxon>
        <taxon>Cyclobacteriaceae</taxon>
        <taxon>Algoriphagus</taxon>
    </lineage>
</organism>
<keyword evidence="2" id="KW-1185">Reference proteome</keyword>
<dbReference type="EMBL" id="SMUW01000024">
    <property type="protein sequence ID" value="TDK49717.1"/>
    <property type="molecule type" value="Genomic_DNA"/>
</dbReference>
<dbReference type="AlphaFoldDB" id="A0A4V3ASA2"/>
<name>A0A4V3ASA2_9BACT</name>
<evidence type="ECO:0000313" key="2">
    <source>
        <dbReference type="Proteomes" id="UP000295438"/>
    </source>
</evidence>
<reference evidence="1 2" key="1">
    <citation type="submission" date="2019-03" db="EMBL/GenBank/DDBJ databases">
        <title>Algoriphagus aquimaris sp. nov., isolated form marine sediment in Pohang, Korea.</title>
        <authorList>
            <person name="Kim J."/>
            <person name="Yoon S.-H."/>
            <person name="Lee S.-S."/>
        </authorList>
    </citation>
    <scope>NUCLEOTIDE SEQUENCE [LARGE SCALE GENOMIC DNA]</scope>
    <source>
        <strain evidence="1 2">F21</strain>
    </source>
</reference>
<protein>
    <submittedName>
        <fullName evidence="1">Uncharacterized protein</fullName>
    </submittedName>
</protein>
<proteinExistence type="predicted"/>
<evidence type="ECO:0000313" key="1">
    <source>
        <dbReference type="EMBL" id="TDK49717.1"/>
    </source>
</evidence>
<gene>
    <name evidence="1" type="ORF">E1898_02410</name>
</gene>
<sequence length="82" mass="9785">MKPKIKVMKNESKNISGMNYFLSLAPDILTETKNFLFELMEETARTKNIPSQRREDRIYIISQLFRLFNEIEIQFPEEKVEA</sequence>